<feature type="region of interest" description="Disordered" evidence="1">
    <location>
        <begin position="1"/>
        <end position="29"/>
    </location>
</feature>
<reference evidence="2 3" key="1">
    <citation type="submission" date="2017-02" db="EMBL/GenBank/DDBJ databases">
        <title>The new phylogeny of genus Mycobacterium.</title>
        <authorList>
            <person name="Tortoli E."/>
            <person name="Trovato A."/>
            <person name="Cirillo D.M."/>
        </authorList>
    </citation>
    <scope>NUCLEOTIDE SEQUENCE [LARGE SCALE GENOMIC DNA]</scope>
    <source>
        <strain evidence="2 3">FI-09383</strain>
    </source>
</reference>
<accession>A0A1X0D110</accession>
<sequence>MAQSKSAPGAEPGADFKGTCRNPNTADAEDDFFTLLEKSGLKTPGPQRRTATGEGGHFHERLRRLGMWPSPSAAPREVLRPAEITGREQERVWAYIEGIARKQAGLTKGSRNDEQNQGAYKAFRLALGVGIPLERVAELLYEANVANGQVADDGEKQVHDTMASARQAAEAAGPEYLGQSECVAPAFTIDAPNDDDGAHDEAAPLFADIAALLAGGLPEPPKPSVLHRDDGAAIFYRGKRNDLYGDPGSAKTMVSLAAAAEELANDGRVVFVDLDNNGVTETVARLLMLGAAREALADQNRFRYCQPDDAAEVLRVVQACAGWATFVILDCVGELLPLFGASSDSADDYTRVMRQVALPLERAGAGVVLLDHQAKGVESRRYGAGGTMAKRRAVTGCSINLVARQPFVPGRGGSAELWVNKDRPGGLAMRCPKPSAGSRRLFAGTFKLEPPGPTGRADWRVLPDRVEVDAAPTLDPVIERHHVAALDFDGAAFSVYELAVRAHGLPDATPPSRAQKKVTARAIDKLVAEGRISLIEGAKPRRWVVAA</sequence>
<evidence type="ECO:0008006" key="4">
    <source>
        <dbReference type="Google" id="ProtNLM"/>
    </source>
</evidence>
<dbReference type="SUPFAM" id="SSF52540">
    <property type="entry name" value="P-loop containing nucleoside triphosphate hydrolases"/>
    <property type="match status" value="1"/>
</dbReference>
<dbReference type="Proteomes" id="UP000192772">
    <property type="component" value="Unassembled WGS sequence"/>
</dbReference>
<name>A0A1X0D110_9MYCO</name>
<evidence type="ECO:0000256" key="1">
    <source>
        <dbReference type="SAM" id="MobiDB-lite"/>
    </source>
</evidence>
<dbReference type="Gene3D" id="3.40.50.300">
    <property type="entry name" value="P-loop containing nucleotide triphosphate hydrolases"/>
    <property type="match status" value="1"/>
</dbReference>
<comment type="caution">
    <text evidence="2">The sequence shown here is derived from an EMBL/GenBank/DDBJ whole genome shotgun (WGS) entry which is preliminary data.</text>
</comment>
<organism evidence="2 3">
    <name type="scientific">Mycolicibacterium elephantis</name>
    <dbReference type="NCBI Taxonomy" id="81858"/>
    <lineage>
        <taxon>Bacteria</taxon>
        <taxon>Bacillati</taxon>
        <taxon>Actinomycetota</taxon>
        <taxon>Actinomycetes</taxon>
        <taxon>Mycobacteriales</taxon>
        <taxon>Mycobacteriaceae</taxon>
        <taxon>Mycolicibacterium</taxon>
    </lineage>
</organism>
<protein>
    <recommendedName>
        <fullName evidence="4">AAA family ATPase</fullName>
    </recommendedName>
</protein>
<dbReference type="EMBL" id="MVHP01000011">
    <property type="protein sequence ID" value="ORA66028.1"/>
    <property type="molecule type" value="Genomic_DNA"/>
</dbReference>
<dbReference type="STRING" id="81858.BST23_11920"/>
<evidence type="ECO:0000313" key="2">
    <source>
        <dbReference type="EMBL" id="ORA66028.1"/>
    </source>
</evidence>
<evidence type="ECO:0000313" key="3">
    <source>
        <dbReference type="Proteomes" id="UP000192772"/>
    </source>
</evidence>
<dbReference type="AlphaFoldDB" id="A0A1X0D110"/>
<proteinExistence type="predicted"/>
<dbReference type="InterPro" id="IPR027417">
    <property type="entry name" value="P-loop_NTPase"/>
</dbReference>
<gene>
    <name evidence="2" type="ORF">BST23_11920</name>
</gene>